<sequence>MKNVTKKLAVILATTLFSFNAFSSEVSTTSDYQKNIEEQEQQAAQFFDFYTSSYCRIVDKCESAISIEQEKN</sequence>
<dbReference type="RefSeq" id="WP_088532170.1">
    <property type="nucleotide sequence ID" value="NZ_CP021646.1"/>
</dbReference>
<keyword evidence="1" id="KW-0732">Signal</keyword>
<evidence type="ECO:0008006" key="4">
    <source>
        <dbReference type="Google" id="ProtNLM"/>
    </source>
</evidence>
<organism evidence="2 3">
    <name type="scientific">Pseudoalteromonas piscicida</name>
    <dbReference type="NCBI Taxonomy" id="43662"/>
    <lineage>
        <taxon>Bacteria</taxon>
        <taxon>Pseudomonadati</taxon>
        <taxon>Pseudomonadota</taxon>
        <taxon>Gammaproteobacteria</taxon>
        <taxon>Alteromonadales</taxon>
        <taxon>Pseudoalteromonadaceae</taxon>
        <taxon>Pseudoalteromonas</taxon>
    </lineage>
</organism>
<gene>
    <name evidence="2" type="ORF">D0511_18340</name>
</gene>
<evidence type="ECO:0000256" key="1">
    <source>
        <dbReference type="SAM" id="SignalP"/>
    </source>
</evidence>
<evidence type="ECO:0000313" key="3">
    <source>
        <dbReference type="Proteomes" id="UP000258102"/>
    </source>
</evidence>
<evidence type="ECO:0000313" key="2">
    <source>
        <dbReference type="EMBL" id="AXR03833.1"/>
    </source>
</evidence>
<dbReference type="KEGG" id="ppis:B1L02_18260"/>
<protein>
    <recommendedName>
        <fullName evidence="4">Secreted protein</fullName>
    </recommendedName>
</protein>
<reference evidence="2 3" key="1">
    <citation type="submission" date="2018-08" db="EMBL/GenBank/DDBJ databases">
        <title>Whole Genome Sequences of Two Pseudoalteromonas piscicida Strains, DE1-A and DE2-A, which Exhibit Strong Antibacterial Activity against Vibrio vulnificus.</title>
        <authorList>
            <person name="Richards G.P."/>
            <person name="Needleman D.S."/>
            <person name="Watson M.A."/>
            <person name="Polson S.W."/>
        </authorList>
    </citation>
    <scope>NUCLEOTIDE SEQUENCE [LARGE SCALE GENOMIC DNA]</scope>
    <source>
        <strain evidence="2 3">DE2-A</strain>
    </source>
</reference>
<accession>A0AAD0RSH4</accession>
<dbReference type="EMBL" id="CP031761">
    <property type="protein sequence ID" value="AXR03833.1"/>
    <property type="molecule type" value="Genomic_DNA"/>
</dbReference>
<feature type="chain" id="PRO_5042269941" description="Secreted protein" evidence="1">
    <location>
        <begin position="24"/>
        <end position="72"/>
    </location>
</feature>
<dbReference type="Proteomes" id="UP000258102">
    <property type="component" value="Chromosome 1"/>
</dbReference>
<proteinExistence type="predicted"/>
<dbReference type="AlphaFoldDB" id="A0AAD0RSH4"/>
<name>A0AAD0RSH4_PSEO7</name>
<feature type="signal peptide" evidence="1">
    <location>
        <begin position="1"/>
        <end position="23"/>
    </location>
</feature>